<organism evidence="3">
    <name type="scientific">Heligmosomoides polygyrus</name>
    <name type="common">Parasitic roundworm</name>
    <dbReference type="NCBI Taxonomy" id="6339"/>
    <lineage>
        <taxon>Eukaryota</taxon>
        <taxon>Metazoa</taxon>
        <taxon>Ecdysozoa</taxon>
        <taxon>Nematoda</taxon>
        <taxon>Chromadorea</taxon>
        <taxon>Rhabditida</taxon>
        <taxon>Rhabditina</taxon>
        <taxon>Rhabditomorpha</taxon>
        <taxon>Strongyloidea</taxon>
        <taxon>Heligmosomidae</taxon>
        <taxon>Heligmosomoides</taxon>
    </lineage>
</organism>
<dbReference type="Gene3D" id="3.20.20.70">
    <property type="entry name" value="Aldolase class I"/>
    <property type="match status" value="1"/>
</dbReference>
<evidence type="ECO:0000313" key="3">
    <source>
        <dbReference type="EMBL" id="VDP20229.1"/>
    </source>
</evidence>
<dbReference type="PANTHER" id="PTHR43656:SF5">
    <property type="entry name" value="NADH:FLAVIN OXIDOREDUCTASE_NADH OXIDASE N-TERMINAL DOMAIN-CONTAINING PROTEIN"/>
    <property type="match status" value="1"/>
</dbReference>
<dbReference type="InterPro" id="IPR051799">
    <property type="entry name" value="NADH_flavin_oxidoreductase"/>
</dbReference>
<dbReference type="InterPro" id="IPR013785">
    <property type="entry name" value="Aldolase_TIM"/>
</dbReference>
<dbReference type="AlphaFoldDB" id="A0A3P8F826"/>
<dbReference type="PANTHER" id="PTHR43656">
    <property type="entry name" value="BINDING OXIDOREDUCTASE, PUTATIVE (AFU_ORTHOLOGUE AFUA_2G08260)-RELATED"/>
    <property type="match status" value="1"/>
</dbReference>
<evidence type="ECO:0000256" key="1">
    <source>
        <dbReference type="ARBA" id="ARBA00022630"/>
    </source>
</evidence>
<accession>A0A3P8F826</accession>
<keyword evidence="1" id="KW-0285">Flavoprotein</keyword>
<dbReference type="EMBL" id="UZAH01032190">
    <property type="protein sequence ID" value="VDP20229.1"/>
    <property type="molecule type" value="Genomic_DNA"/>
</dbReference>
<evidence type="ECO:0000256" key="2">
    <source>
        <dbReference type="ARBA" id="ARBA00023002"/>
    </source>
</evidence>
<dbReference type="OrthoDB" id="1663137at2759"/>
<protein>
    <submittedName>
        <fullName evidence="3">Uncharacterized protein</fullName>
    </submittedName>
</protein>
<reference evidence="3" key="1">
    <citation type="submission" date="2018-11" db="EMBL/GenBank/DDBJ databases">
        <authorList>
            <consortium name="Pathogen Informatics"/>
        </authorList>
    </citation>
    <scope>NUCLEOTIDE SEQUENCE [LARGE SCALE GENOMIC DNA]</scope>
</reference>
<proteinExistence type="predicted"/>
<dbReference type="GO" id="GO:0016491">
    <property type="term" value="F:oxidoreductase activity"/>
    <property type="evidence" value="ECO:0007669"/>
    <property type="project" value="UniProtKB-KW"/>
</dbReference>
<gene>
    <name evidence="3" type="ORF">HPBE_LOCUS20486</name>
</gene>
<sequence>MTGGFRTARAMVDAVTDGTTDGIGLGRPTTAEPDLPAKILRGECLSVPDAKLDQDDYMLTSTASNAQMWQMGKRSFAELKNVCDDIADLSDPKEAENFKKAAATYYKEMKETAERNEAIHGVLMYKNVA</sequence>
<dbReference type="SUPFAM" id="SSF51395">
    <property type="entry name" value="FMN-linked oxidoreductases"/>
    <property type="match status" value="1"/>
</dbReference>
<keyword evidence="2" id="KW-0560">Oxidoreductase</keyword>
<name>A0A3P8F826_HELPZ</name>